<evidence type="ECO:0000313" key="2">
    <source>
        <dbReference type="Proteomes" id="UP000179807"/>
    </source>
</evidence>
<comment type="caution">
    <text evidence="1">The sequence shown here is derived from an EMBL/GenBank/DDBJ whole genome shotgun (WGS) entry which is preliminary data.</text>
</comment>
<dbReference type="SUPFAM" id="SSF48371">
    <property type="entry name" value="ARM repeat"/>
    <property type="match status" value="1"/>
</dbReference>
<protein>
    <recommendedName>
        <fullName evidence="3">Importin N-terminal domain-containing protein</fullName>
    </recommendedName>
</protein>
<evidence type="ECO:0008006" key="3">
    <source>
        <dbReference type="Google" id="ProtNLM"/>
    </source>
</evidence>
<accession>A0A1J4KY48</accession>
<dbReference type="RefSeq" id="XP_068367764.1">
    <property type="nucleotide sequence ID" value="XM_068498093.1"/>
</dbReference>
<dbReference type="InterPro" id="IPR011989">
    <property type="entry name" value="ARM-like"/>
</dbReference>
<name>A0A1J4KY48_9EUKA</name>
<dbReference type="GeneID" id="94832797"/>
<sequence length="1037" mass="119470">MEQHSSQFDLETLLLDSISGDNEKMQASYHVFMEALKEKDTFIPMFFSLLLNSSNSLAKNVALTTVSNIIKSSWPEFSSEMQNLIVNFIFNYRNFVTEENLRFFCCLVQAVDFHIFDNTELHLSFMKLFSNSNNSHLHQNVEISDHMSSETNSSKNEGNISNPVDIKLYYHYLIEMLLSFNGENGIGDIAKQIDPTLQVIMYCLNEEMLYYQACGIKATGIILDLYPDQYHRLESHVLRILEIAKNTISMPELDFLMIWRNIGSLMQIEPPEAFPLNEFFEIAFEAALKRTDICSEDRLCPLLSFRRNLEYLDRTAVKKIAQLSIEIATDYVIRVHYLPTAFLFFYDTCFKLFPHNFIYEYVRKIIAQKISSNEYASHIIALCLIKSLVEYLPHQIFNDIKMVTNCVESALKQQDVLFLSAACQIIASFHVSFMWNLVDPEFFLNLTIPLLVHENADVRVSAYEAVTRIYDIAMIPCRGSVSMILLLNDKIDETSKWRYLKLLSIAVKKQKFIEKEEAQKLEEFLIALFESNLPSNYTGAITVAIQLMIISENSIKNQILYNHVLTTLENLLQSDNLEFCFHGIHELGNWIQLTQDLTLLEKTITTYKSFERVLNLDIRNDTLLKALALYKVAFIDSMTPNHPFIERLLNEVMPLVESDSSIGVLTSVRVLKYVTLYLSPENAFATFNAIGTACVQTKEISIACKCYKAMAYVVKNCSSEIEQVILPTANHMCELYAKGELSVLEGVPPMSSDSDITLMYNSMMLFIALFHIRETTFGNISDNVQNNMNDLFVQTFNVRRFVFNELFCIYKKGNNMLNEMILYVFSTAIHSDVLTENEITILCQIADHLLFNDLHVVLIMSAAMLLSNLIIKNRISWESLNTRISVLAEWWNRCKNERHKLRGTFSSISLLVWQISFHFKRTDLPLIEESFEEFPPSHMARCPTMASVLVSFLEECFDDVPVNIKRVAAVSICRLLIRPRLELHKRGVPEPIIVKLEQVLHRLRTSDESVQQAVHEFINEVPSRLEIIADETTRDNQ</sequence>
<reference evidence="1" key="1">
    <citation type="submission" date="2016-10" db="EMBL/GenBank/DDBJ databases">
        <authorList>
            <person name="Benchimol M."/>
            <person name="Almeida L.G."/>
            <person name="Vasconcelos A.T."/>
            <person name="Perreira-Neves A."/>
            <person name="Rosa I.A."/>
            <person name="Tasca T."/>
            <person name="Bogo M.R."/>
            <person name="de Souza W."/>
        </authorList>
    </citation>
    <scope>NUCLEOTIDE SEQUENCE [LARGE SCALE GENOMIC DNA]</scope>
    <source>
        <strain evidence="1">K</strain>
    </source>
</reference>
<evidence type="ECO:0000313" key="1">
    <source>
        <dbReference type="EMBL" id="OHT14628.1"/>
    </source>
</evidence>
<dbReference type="EMBL" id="MLAK01000335">
    <property type="protein sequence ID" value="OHT14628.1"/>
    <property type="molecule type" value="Genomic_DNA"/>
</dbReference>
<gene>
    <name evidence="1" type="ORF">TRFO_14920</name>
</gene>
<dbReference type="AlphaFoldDB" id="A0A1J4KY48"/>
<dbReference type="InterPro" id="IPR016024">
    <property type="entry name" value="ARM-type_fold"/>
</dbReference>
<dbReference type="VEuPathDB" id="TrichDB:TRFO_14920"/>
<organism evidence="1 2">
    <name type="scientific">Tritrichomonas foetus</name>
    <dbReference type="NCBI Taxonomy" id="1144522"/>
    <lineage>
        <taxon>Eukaryota</taxon>
        <taxon>Metamonada</taxon>
        <taxon>Parabasalia</taxon>
        <taxon>Tritrichomonadida</taxon>
        <taxon>Tritrichomonadidae</taxon>
        <taxon>Tritrichomonas</taxon>
    </lineage>
</organism>
<proteinExistence type="predicted"/>
<keyword evidence="2" id="KW-1185">Reference proteome</keyword>
<dbReference type="Gene3D" id="1.25.10.10">
    <property type="entry name" value="Leucine-rich Repeat Variant"/>
    <property type="match status" value="1"/>
</dbReference>
<dbReference type="Proteomes" id="UP000179807">
    <property type="component" value="Unassembled WGS sequence"/>
</dbReference>